<dbReference type="InterPro" id="IPR009003">
    <property type="entry name" value="Peptidase_S1_PA"/>
</dbReference>
<protein>
    <submittedName>
        <fullName evidence="8">Trypsin-like serine peptidase</fullName>
    </submittedName>
</protein>
<accession>A0A8F2D8R9</accession>
<keyword evidence="1 6" id="KW-0732">Signal</keyword>
<name>A0A8F2D8R9_TENMO</name>
<dbReference type="InterPro" id="IPR001314">
    <property type="entry name" value="Peptidase_S1A"/>
</dbReference>
<dbReference type="SMART" id="SM00020">
    <property type="entry name" value="Tryp_SPc"/>
    <property type="match status" value="1"/>
</dbReference>
<dbReference type="InterPro" id="IPR033116">
    <property type="entry name" value="TRYPSIN_SER"/>
</dbReference>
<dbReference type="PANTHER" id="PTHR24260:SF147">
    <property type="entry name" value="EG:BACR7A4.3 PROTEIN-RELATED"/>
    <property type="match status" value="1"/>
</dbReference>
<keyword evidence="3" id="KW-0325">Glycoprotein</keyword>
<dbReference type="SUPFAM" id="SSF50494">
    <property type="entry name" value="Trypsin-like serine proteases"/>
    <property type="match status" value="1"/>
</dbReference>
<evidence type="ECO:0000256" key="2">
    <source>
        <dbReference type="ARBA" id="ARBA00023157"/>
    </source>
</evidence>
<dbReference type="Pfam" id="PF00089">
    <property type="entry name" value="Trypsin"/>
    <property type="match status" value="1"/>
</dbReference>
<feature type="domain" description="Peptidase S1" evidence="7">
    <location>
        <begin position="135"/>
        <end position="384"/>
    </location>
</feature>
<dbReference type="EMBL" id="MW603466">
    <property type="protein sequence ID" value="QWS65023.1"/>
    <property type="molecule type" value="mRNA"/>
</dbReference>
<dbReference type="InterPro" id="IPR043504">
    <property type="entry name" value="Peptidase_S1_PA_chymotrypsin"/>
</dbReference>
<evidence type="ECO:0000256" key="3">
    <source>
        <dbReference type="ARBA" id="ARBA00023180"/>
    </source>
</evidence>
<dbReference type="PROSITE" id="PS00135">
    <property type="entry name" value="TRYPSIN_SER"/>
    <property type="match status" value="1"/>
</dbReference>
<keyword evidence="5" id="KW-0720">Serine protease</keyword>
<proteinExistence type="evidence at transcript level"/>
<dbReference type="AlphaFoldDB" id="A0A8F2D8R9"/>
<dbReference type="Gene3D" id="2.40.10.10">
    <property type="entry name" value="Trypsin-like serine proteases"/>
    <property type="match status" value="1"/>
</dbReference>
<evidence type="ECO:0000259" key="7">
    <source>
        <dbReference type="PROSITE" id="PS50240"/>
    </source>
</evidence>
<dbReference type="InterPro" id="IPR001254">
    <property type="entry name" value="Trypsin_dom"/>
</dbReference>
<dbReference type="CDD" id="cd00190">
    <property type="entry name" value="Tryp_SPc"/>
    <property type="match status" value="1"/>
</dbReference>
<dbReference type="InterPro" id="IPR051333">
    <property type="entry name" value="CLIP_Serine_Protease"/>
</dbReference>
<evidence type="ECO:0000313" key="8">
    <source>
        <dbReference type="EMBL" id="QWS65023.1"/>
    </source>
</evidence>
<evidence type="ECO:0000256" key="6">
    <source>
        <dbReference type="SAM" id="SignalP"/>
    </source>
</evidence>
<dbReference type="PANTHER" id="PTHR24260">
    <property type="match status" value="1"/>
</dbReference>
<dbReference type="PROSITE" id="PS00134">
    <property type="entry name" value="TRYPSIN_HIS"/>
    <property type="match status" value="1"/>
</dbReference>
<dbReference type="PRINTS" id="PR00722">
    <property type="entry name" value="CHYMOTRYPSIN"/>
</dbReference>
<sequence length="387" mass="43815">MLVCKISMWIVKYITALVLMIEVANSHTFLDDSCTLQPFGSPGVCKLMSHCKYAVKQLHKYSYYPQICGVQRREPIVCCPNKNKIRQVRKPGEMSKKKCKEYSEYVNEIIRPPILLPNVRKIKRNECGHKVSPLIVGGEMANIREFPHMTAIGYKNNSDKLRWLCGGTILSEQYILTAAHCLHDKDYGKPKYVQLGTTNLFDKSSHRQRLNILKLIPHPQYMYPSNYHDIALIKLEKPAKMNSYARPACLYSKPEISFERAIATGWGDVTLDGGVSNGDLRKVTLKLVDNDSCNSSYIYYISKKLKNGIVKYIQLCAGSNSENKIEDTCLGDSGGPLQIHHVDDGIYCMYDIIGVTSFGKSCSGESGVYTRVSNYIKWIEDIVWPSI</sequence>
<organism evidence="8">
    <name type="scientific">Tenebrio molitor</name>
    <name type="common">Yellow mealworm beetle</name>
    <dbReference type="NCBI Taxonomy" id="7067"/>
    <lineage>
        <taxon>Eukaryota</taxon>
        <taxon>Metazoa</taxon>
        <taxon>Ecdysozoa</taxon>
        <taxon>Arthropoda</taxon>
        <taxon>Hexapoda</taxon>
        <taxon>Insecta</taxon>
        <taxon>Pterygota</taxon>
        <taxon>Neoptera</taxon>
        <taxon>Endopterygota</taxon>
        <taxon>Coleoptera</taxon>
        <taxon>Polyphaga</taxon>
        <taxon>Cucujiformia</taxon>
        <taxon>Tenebrionidae</taxon>
        <taxon>Tenebrio</taxon>
    </lineage>
</organism>
<dbReference type="GO" id="GO:0006508">
    <property type="term" value="P:proteolysis"/>
    <property type="evidence" value="ECO:0007669"/>
    <property type="project" value="UniProtKB-KW"/>
</dbReference>
<dbReference type="PROSITE" id="PS50240">
    <property type="entry name" value="TRYPSIN_DOM"/>
    <property type="match status" value="1"/>
</dbReference>
<keyword evidence="2" id="KW-1015">Disulfide bond</keyword>
<keyword evidence="5" id="KW-0378">Hydrolase</keyword>
<feature type="signal peptide" evidence="6">
    <location>
        <begin position="1"/>
        <end position="26"/>
    </location>
</feature>
<reference evidence="8" key="1">
    <citation type="submission" date="2021-02" db="EMBL/GenBank/DDBJ databases">
        <authorList>
            <person name="Oppert B.S."/>
            <person name="Elpidina E."/>
            <person name="Tereshchenkova V."/>
            <person name="Zhiganov N."/>
            <person name="Filippova I."/>
        </authorList>
    </citation>
    <scope>NUCLEOTIDE SEQUENCE</scope>
</reference>
<dbReference type="InterPro" id="IPR022700">
    <property type="entry name" value="CLIP"/>
</dbReference>
<keyword evidence="5" id="KW-0645">Protease</keyword>
<dbReference type="GO" id="GO:0004252">
    <property type="term" value="F:serine-type endopeptidase activity"/>
    <property type="evidence" value="ECO:0007669"/>
    <property type="project" value="InterPro"/>
</dbReference>
<dbReference type="FunFam" id="2.40.10.10:FF:000028">
    <property type="entry name" value="Serine protease easter"/>
    <property type="match status" value="1"/>
</dbReference>
<dbReference type="SMART" id="SM00680">
    <property type="entry name" value="CLIP"/>
    <property type="match status" value="1"/>
</dbReference>
<evidence type="ECO:0000256" key="4">
    <source>
        <dbReference type="ARBA" id="ARBA00024195"/>
    </source>
</evidence>
<evidence type="ECO:0000256" key="5">
    <source>
        <dbReference type="RuleBase" id="RU363034"/>
    </source>
</evidence>
<feature type="chain" id="PRO_5034022321" evidence="6">
    <location>
        <begin position="27"/>
        <end position="387"/>
    </location>
</feature>
<comment type="similarity">
    <text evidence="4">Belongs to the peptidase S1 family. CLIP subfamily.</text>
</comment>
<evidence type="ECO:0000256" key="1">
    <source>
        <dbReference type="ARBA" id="ARBA00022729"/>
    </source>
</evidence>
<dbReference type="InterPro" id="IPR018114">
    <property type="entry name" value="TRYPSIN_HIS"/>
</dbReference>